<comment type="caution">
    <text evidence="3">The sequence shown here is derived from an EMBL/GenBank/DDBJ whole genome shotgun (WGS) entry which is preliminary data.</text>
</comment>
<name>A0A6I3KMB5_9HYPH</name>
<feature type="chain" id="PRO_5026094496" evidence="2">
    <location>
        <begin position="25"/>
        <end position="702"/>
    </location>
</feature>
<keyword evidence="3" id="KW-0378">Hydrolase</keyword>
<dbReference type="AlphaFoldDB" id="A0A6I3KMB5"/>
<dbReference type="SUPFAM" id="SSF53474">
    <property type="entry name" value="alpha/beta-Hydrolases"/>
    <property type="match status" value="1"/>
</dbReference>
<feature type="compositionally biased region" description="Pro residues" evidence="1">
    <location>
        <begin position="673"/>
        <end position="685"/>
    </location>
</feature>
<keyword evidence="4" id="KW-1185">Reference proteome</keyword>
<feature type="region of interest" description="Disordered" evidence="1">
    <location>
        <begin position="659"/>
        <end position="702"/>
    </location>
</feature>
<reference evidence="3 4" key="1">
    <citation type="submission" date="2019-11" db="EMBL/GenBank/DDBJ databases">
        <title>Identification of a novel strain.</title>
        <authorList>
            <person name="Xu Q."/>
            <person name="Wang G."/>
        </authorList>
    </citation>
    <scope>NUCLEOTIDE SEQUENCE [LARGE SCALE GENOMIC DNA]</scope>
    <source>
        <strain evidence="4">xq</strain>
    </source>
</reference>
<sequence>MKPVASLFACFCTLIALSSPAAHAACPEAEDLDIQLRDKEVQRQLILSGFLAAEIGRANEKLMRVAISDFRTANNLPGGDQAVLTEAECDTLKHNNNAVYAFIGFKQVINPVNQLKMTFPAGLLPPEAKPSELSWQEYENPAVSRVGIDVFRVSGRESSTNSFSRGYQSYNALQLAYIHNSGSELIAEGAGSRWGSRYYFHNMTFEYQGGQRGIYIRFDMKPPEGFTPPPEILPAARLDKIKKQIGKLITAGSTAVPTEAEVAWALIARAVFNIVASDFYDQNGWQEITTKNCVFGSQKRARRGGVRIVFATTRTVANKDGDMTTMFGNTASDKISIGCVQVNPRFSMQRGDQTYRGAWRGGARVANARIKLLTDPIDRASENYVRIIDSSAAEDATHALLVIHGYNNSFNDAMQAVARIAGGADYKGRVFMFSWPSVSKSLRYLQDVDNAEEAEGSLQAFLAAILRDNNIRTLDIVAHSMGSQQLMRVMGGIRGILDGRRHEEGMLRLGQVVFAAPDVSAAVFNTKILTWAKLAQRVTIYTSGGDWVLWLSSFLRGLNDRAGGHTPWGEPLYVNASNVFVVDKTPPEYDFWKFFKYTHADYVDDKVILNDIQTVITGQPKGDPSQRDPEGKVFKTMPYKGIAGKKFWATLPEGPLADAKEAVQEGLKRKAPAPTPSSAPAPAGPPTAQQPVQQPTATGTTP</sequence>
<evidence type="ECO:0000313" key="3">
    <source>
        <dbReference type="EMBL" id="MTD95579.1"/>
    </source>
</evidence>
<accession>A0A6I3KMB5</accession>
<keyword evidence="2" id="KW-0732">Signal</keyword>
<feature type="compositionally biased region" description="Low complexity" evidence="1">
    <location>
        <begin position="686"/>
        <end position="702"/>
    </location>
</feature>
<feature type="compositionally biased region" description="Basic and acidic residues" evidence="1">
    <location>
        <begin position="659"/>
        <end position="668"/>
    </location>
</feature>
<evidence type="ECO:0000313" key="4">
    <source>
        <dbReference type="Proteomes" id="UP000440694"/>
    </source>
</evidence>
<dbReference type="Gene3D" id="3.40.50.1820">
    <property type="entry name" value="alpha/beta hydrolase"/>
    <property type="match status" value="1"/>
</dbReference>
<dbReference type="InterPro" id="IPR010297">
    <property type="entry name" value="DUF900_hydrolase"/>
</dbReference>
<evidence type="ECO:0000256" key="2">
    <source>
        <dbReference type="SAM" id="SignalP"/>
    </source>
</evidence>
<dbReference type="InterPro" id="IPR029058">
    <property type="entry name" value="AB_hydrolase_fold"/>
</dbReference>
<gene>
    <name evidence="3" type="ORF">GIW81_14660</name>
</gene>
<dbReference type="Proteomes" id="UP000440694">
    <property type="component" value="Unassembled WGS sequence"/>
</dbReference>
<proteinExistence type="predicted"/>
<protein>
    <submittedName>
        <fullName evidence="3">Alpha/beta hydrolase</fullName>
    </submittedName>
</protein>
<dbReference type="EMBL" id="WMBQ01000002">
    <property type="protein sequence ID" value="MTD95579.1"/>
    <property type="molecule type" value="Genomic_DNA"/>
</dbReference>
<dbReference type="PANTHER" id="PTHR36513:SF1">
    <property type="entry name" value="TRANSMEMBRANE PROTEIN"/>
    <property type="match status" value="1"/>
</dbReference>
<feature type="signal peptide" evidence="2">
    <location>
        <begin position="1"/>
        <end position="24"/>
    </location>
</feature>
<dbReference type="GO" id="GO:0016787">
    <property type="term" value="F:hydrolase activity"/>
    <property type="evidence" value="ECO:0007669"/>
    <property type="project" value="UniProtKB-KW"/>
</dbReference>
<organism evidence="3 4">
    <name type="scientific">Hyphomicrobium album</name>
    <dbReference type="NCBI Taxonomy" id="2665159"/>
    <lineage>
        <taxon>Bacteria</taxon>
        <taxon>Pseudomonadati</taxon>
        <taxon>Pseudomonadota</taxon>
        <taxon>Alphaproteobacteria</taxon>
        <taxon>Hyphomicrobiales</taxon>
        <taxon>Hyphomicrobiaceae</taxon>
        <taxon>Hyphomicrobium</taxon>
    </lineage>
</organism>
<dbReference type="PANTHER" id="PTHR36513">
    <property type="entry name" value="ABC TRANSMEMBRANE TYPE-1 DOMAIN-CONTAINING PROTEIN"/>
    <property type="match status" value="1"/>
</dbReference>
<evidence type="ECO:0000256" key="1">
    <source>
        <dbReference type="SAM" id="MobiDB-lite"/>
    </source>
</evidence>
<dbReference type="RefSeq" id="WP_154740109.1">
    <property type="nucleotide sequence ID" value="NZ_WMBQ01000002.1"/>
</dbReference>
<dbReference type="Pfam" id="PF05990">
    <property type="entry name" value="DUF900"/>
    <property type="match status" value="1"/>
</dbReference>